<evidence type="ECO:0000313" key="9">
    <source>
        <dbReference type="Proteomes" id="UP000799640"/>
    </source>
</evidence>
<dbReference type="Pfam" id="PF14378">
    <property type="entry name" value="PAP2_3"/>
    <property type="match status" value="3"/>
</dbReference>
<dbReference type="EMBL" id="ML996699">
    <property type="protein sequence ID" value="KAF2398851.1"/>
    <property type="molecule type" value="Genomic_DNA"/>
</dbReference>
<dbReference type="OrthoDB" id="2566866at2759"/>
<comment type="subcellular location">
    <subcellularLocation>
        <location evidence="1">Membrane</location>
        <topology evidence="1">Multi-pass membrane protein</topology>
    </subcellularLocation>
</comment>
<proteinExistence type="predicted"/>
<keyword evidence="3 6" id="KW-1133">Transmembrane helix</keyword>
<evidence type="ECO:0000256" key="4">
    <source>
        <dbReference type="ARBA" id="ARBA00023136"/>
    </source>
</evidence>
<dbReference type="InterPro" id="IPR026841">
    <property type="entry name" value="Aur1/Ipt1"/>
</dbReference>
<dbReference type="PANTHER" id="PTHR31310:SF7">
    <property type="entry name" value="PA-PHOSPHATASE RELATED-FAMILY PROTEIN DDB_G0268928"/>
    <property type="match status" value="1"/>
</dbReference>
<gene>
    <name evidence="8" type="ORF">EJ06DRAFT_479620</name>
</gene>
<evidence type="ECO:0000256" key="6">
    <source>
        <dbReference type="SAM" id="Phobius"/>
    </source>
</evidence>
<dbReference type="GO" id="GO:0016020">
    <property type="term" value="C:membrane"/>
    <property type="evidence" value="ECO:0007669"/>
    <property type="project" value="UniProtKB-SubCell"/>
</dbReference>
<keyword evidence="2 6" id="KW-0812">Transmembrane</keyword>
<reference evidence="8" key="1">
    <citation type="journal article" date="2020" name="Stud. Mycol.">
        <title>101 Dothideomycetes genomes: a test case for predicting lifestyles and emergence of pathogens.</title>
        <authorList>
            <person name="Haridas S."/>
            <person name="Albert R."/>
            <person name="Binder M."/>
            <person name="Bloem J."/>
            <person name="Labutti K."/>
            <person name="Salamov A."/>
            <person name="Andreopoulos B."/>
            <person name="Baker S."/>
            <person name="Barry K."/>
            <person name="Bills G."/>
            <person name="Bluhm B."/>
            <person name="Cannon C."/>
            <person name="Castanera R."/>
            <person name="Culley D."/>
            <person name="Daum C."/>
            <person name="Ezra D."/>
            <person name="Gonzalez J."/>
            <person name="Henrissat B."/>
            <person name="Kuo A."/>
            <person name="Liang C."/>
            <person name="Lipzen A."/>
            <person name="Lutzoni F."/>
            <person name="Magnuson J."/>
            <person name="Mondo S."/>
            <person name="Nolan M."/>
            <person name="Ohm R."/>
            <person name="Pangilinan J."/>
            <person name="Park H.-J."/>
            <person name="Ramirez L."/>
            <person name="Alfaro M."/>
            <person name="Sun H."/>
            <person name="Tritt A."/>
            <person name="Yoshinaga Y."/>
            <person name="Zwiers L.-H."/>
            <person name="Turgeon B."/>
            <person name="Goodwin S."/>
            <person name="Spatafora J."/>
            <person name="Crous P."/>
            <person name="Grigoriev I."/>
        </authorList>
    </citation>
    <scope>NUCLEOTIDE SEQUENCE</scope>
    <source>
        <strain evidence="8">CBS 262.69</strain>
    </source>
</reference>
<dbReference type="PANTHER" id="PTHR31310">
    <property type="match status" value="1"/>
</dbReference>
<feature type="domain" description="Inositolphosphotransferase Aur1/Ipt1" evidence="7">
    <location>
        <begin position="368"/>
        <end position="411"/>
    </location>
</feature>
<dbReference type="AlphaFoldDB" id="A0A6G1HSG6"/>
<keyword evidence="9" id="KW-1185">Reference proteome</keyword>
<feature type="transmembrane region" description="Helical" evidence="6">
    <location>
        <begin position="326"/>
        <end position="347"/>
    </location>
</feature>
<accession>A0A6G1HSG6</accession>
<evidence type="ECO:0000256" key="1">
    <source>
        <dbReference type="ARBA" id="ARBA00004141"/>
    </source>
</evidence>
<feature type="transmembrane region" description="Helical" evidence="6">
    <location>
        <begin position="6"/>
        <end position="23"/>
    </location>
</feature>
<feature type="domain" description="Inositolphosphotransferase Aur1/Ipt1" evidence="7">
    <location>
        <begin position="157"/>
        <end position="209"/>
    </location>
</feature>
<name>A0A6G1HSG6_9PEZI</name>
<feature type="domain" description="Inositolphosphotransferase Aur1/Ipt1" evidence="7">
    <location>
        <begin position="240"/>
        <end position="339"/>
    </location>
</feature>
<feature type="transmembrane region" description="Helical" evidence="6">
    <location>
        <begin position="251"/>
        <end position="269"/>
    </location>
</feature>
<dbReference type="InterPro" id="IPR052185">
    <property type="entry name" value="IPC_Synthase-Related"/>
</dbReference>
<dbReference type="Proteomes" id="UP000799640">
    <property type="component" value="Unassembled WGS sequence"/>
</dbReference>
<feature type="transmembrane region" description="Helical" evidence="6">
    <location>
        <begin position="368"/>
        <end position="389"/>
    </location>
</feature>
<evidence type="ECO:0000313" key="8">
    <source>
        <dbReference type="EMBL" id="KAF2398851.1"/>
    </source>
</evidence>
<evidence type="ECO:0000259" key="7">
    <source>
        <dbReference type="Pfam" id="PF14378"/>
    </source>
</evidence>
<evidence type="ECO:0000256" key="5">
    <source>
        <dbReference type="SAM" id="MobiDB-lite"/>
    </source>
</evidence>
<evidence type="ECO:0000256" key="2">
    <source>
        <dbReference type="ARBA" id="ARBA00022692"/>
    </source>
</evidence>
<feature type="transmembrane region" description="Helical" evidence="6">
    <location>
        <begin position="112"/>
        <end position="132"/>
    </location>
</feature>
<evidence type="ECO:0000256" key="3">
    <source>
        <dbReference type="ARBA" id="ARBA00022989"/>
    </source>
</evidence>
<protein>
    <recommendedName>
        <fullName evidence="7">Inositolphosphotransferase Aur1/Ipt1 domain-containing protein</fullName>
    </recommendedName>
</protein>
<dbReference type="CDD" id="cd03386">
    <property type="entry name" value="PAP2_Aur1_like"/>
    <property type="match status" value="1"/>
</dbReference>
<feature type="region of interest" description="Disordered" evidence="5">
    <location>
        <begin position="27"/>
        <end position="56"/>
    </location>
</feature>
<keyword evidence="4 6" id="KW-0472">Membrane</keyword>
<feature type="transmembrane region" description="Helical" evidence="6">
    <location>
        <begin position="190"/>
        <end position="209"/>
    </location>
</feature>
<sequence>MTLGAVLEPGLVVSLLATGVLLNRRRAPIPRRPNPDEEDPSPPGTPGSDAPLLDSLPWGKDEAPSTASISRTEIANKRREGWRPRTLKAGPWRRTVWTPDTAVYKNRWFSRVVAQFPFLVEALYWALLYWVYQLGRAFTAVTLLQSTVSVARRHALQVIRTERALHIFWELDIQAWFLARPSLLKIINNIYSFVHIPGTIAFLVWLYWYTDAAPHLRTRSRNSKPGERSSPARSPTRALADQAIYHARRRTMAMCNLLAFVVFTLWPCMPPRLLSDSTLKDADTPAGLSGQGFGFVDTVHGKGSVASVWTQNKFCNQYAAMPSLHFGYSLLIGASIATVPVRGAAGAPEWVFSLHGVQYRLRVPGWNWRRLGCVGVGVLYPLTILVAIVATANHFLLDAVAGAGVCGLAWWGNEGMVNLRPVEDWALWCVGLHFPEGEDEREEV</sequence>
<organism evidence="8 9">
    <name type="scientific">Trichodelitschia bisporula</name>
    <dbReference type="NCBI Taxonomy" id="703511"/>
    <lineage>
        <taxon>Eukaryota</taxon>
        <taxon>Fungi</taxon>
        <taxon>Dikarya</taxon>
        <taxon>Ascomycota</taxon>
        <taxon>Pezizomycotina</taxon>
        <taxon>Dothideomycetes</taxon>
        <taxon>Dothideomycetes incertae sedis</taxon>
        <taxon>Phaeotrichales</taxon>
        <taxon>Phaeotrichaceae</taxon>
        <taxon>Trichodelitschia</taxon>
    </lineage>
</organism>